<dbReference type="Gene3D" id="3.40.630.30">
    <property type="match status" value="1"/>
</dbReference>
<proteinExistence type="predicted"/>
<gene>
    <name evidence="2" type="ORF">C6I21_07435</name>
</gene>
<evidence type="ECO:0000259" key="1">
    <source>
        <dbReference type="PROSITE" id="PS51186"/>
    </source>
</evidence>
<dbReference type="Proteomes" id="UP000243650">
    <property type="component" value="Unassembled WGS sequence"/>
</dbReference>
<dbReference type="InterPro" id="IPR016181">
    <property type="entry name" value="Acyl_CoA_acyltransferase"/>
</dbReference>
<sequence>MNVHKIETEEELEAAFRVRRDVFITEQHVPEADEFDKWDTLTSGAVHILAGTAGEPAGAARFHMKGSQAKLERICVQKAFRGRRLGSRILEKLEEEAVRAGASSSILHGQTHAEAFYHRHGYVTTSEPFDEDGIEHVRMEKTLR</sequence>
<accession>A0A2P6MHG6</accession>
<dbReference type="RefSeq" id="WP_105958821.1">
    <property type="nucleotide sequence ID" value="NZ_PVNS01000006.1"/>
</dbReference>
<dbReference type="AlphaFoldDB" id="A0A2P6MHG6"/>
<comment type="caution">
    <text evidence="2">The sequence shown here is derived from an EMBL/GenBank/DDBJ whole genome shotgun (WGS) entry which is preliminary data.</text>
</comment>
<organism evidence="2 3">
    <name type="scientific">Alkalicoccus urumqiensis</name>
    <name type="common">Bacillus urumqiensis</name>
    <dbReference type="NCBI Taxonomy" id="1548213"/>
    <lineage>
        <taxon>Bacteria</taxon>
        <taxon>Bacillati</taxon>
        <taxon>Bacillota</taxon>
        <taxon>Bacilli</taxon>
        <taxon>Bacillales</taxon>
        <taxon>Bacillaceae</taxon>
        <taxon>Alkalicoccus</taxon>
    </lineage>
</organism>
<name>A0A2P6MHG6_ALKUR</name>
<dbReference type="OrthoDB" id="9796171at2"/>
<dbReference type="InterPro" id="IPR039143">
    <property type="entry name" value="GNPNAT1-like"/>
</dbReference>
<keyword evidence="3" id="KW-1185">Reference proteome</keyword>
<dbReference type="PANTHER" id="PTHR13355">
    <property type="entry name" value="GLUCOSAMINE 6-PHOSPHATE N-ACETYLTRANSFERASE"/>
    <property type="match status" value="1"/>
</dbReference>
<dbReference type="Pfam" id="PF13673">
    <property type="entry name" value="Acetyltransf_10"/>
    <property type="match status" value="1"/>
</dbReference>
<dbReference type="GO" id="GO:0004343">
    <property type="term" value="F:glucosamine 6-phosphate N-acetyltransferase activity"/>
    <property type="evidence" value="ECO:0007669"/>
    <property type="project" value="TreeGrafter"/>
</dbReference>
<reference evidence="2 3" key="1">
    <citation type="submission" date="2018-03" db="EMBL/GenBank/DDBJ databases">
        <title>Bacillus urumqiensis sp. nov., a moderately haloalkaliphilic bacterium isolated from a salt lake.</title>
        <authorList>
            <person name="Zhao B."/>
            <person name="Liao Z."/>
        </authorList>
    </citation>
    <scope>NUCLEOTIDE SEQUENCE [LARGE SCALE GENOMIC DNA]</scope>
    <source>
        <strain evidence="2 3">BZ-SZ-XJ18</strain>
    </source>
</reference>
<dbReference type="CDD" id="cd04301">
    <property type="entry name" value="NAT_SF"/>
    <property type="match status" value="1"/>
</dbReference>
<dbReference type="PROSITE" id="PS51186">
    <property type="entry name" value="GNAT"/>
    <property type="match status" value="1"/>
</dbReference>
<dbReference type="PANTHER" id="PTHR13355:SF11">
    <property type="entry name" value="GLUCOSAMINE 6-PHOSPHATE N-ACETYLTRANSFERASE"/>
    <property type="match status" value="1"/>
</dbReference>
<dbReference type="InterPro" id="IPR000182">
    <property type="entry name" value="GNAT_dom"/>
</dbReference>
<protein>
    <submittedName>
        <fullName evidence="2">GNAT family N-acetyltransferase</fullName>
    </submittedName>
</protein>
<feature type="domain" description="N-acetyltransferase" evidence="1">
    <location>
        <begin position="1"/>
        <end position="144"/>
    </location>
</feature>
<evidence type="ECO:0000313" key="2">
    <source>
        <dbReference type="EMBL" id="PRO65724.1"/>
    </source>
</evidence>
<dbReference type="SUPFAM" id="SSF55729">
    <property type="entry name" value="Acyl-CoA N-acyltransferases (Nat)"/>
    <property type="match status" value="1"/>
</dbReference>
<evidence type="ECO:0000313" key="3">
    <source>
        <dbReference type="Proteomes" id="UP000243650"/>
    </source>
</evidence>
<dbReference type="EMBL" id="PVNS01000006">
    <property type="protein sequence ID" value="PRO65724.1"/>
    <property type="molecule type" value="Genomic_DNA"/>
</dbReference>
<keyword evidence="2" id="KW-0808">Transferase</keyword>